<comment type="caution">
    <text evidence="2">The sequence shown here is derived from an EMBL/GenBank/DDBJ whole genome shotgun (WGS) entry which is preliminary data.</text>
</comment>
<dbReference type="AlphaFoldDB" id="M0DGP1"/>
<evidence type="ECO:0000313" key="2">
    <source>
        <dbReference type="EMBL" id="ELZ33892.1"/>
    </source>
</evidence>
<proteinExistence type="predicted"/>
<protein>
    <submittedName>
        <fullName evidence="2">SMC-like protein Sph1</fullName>
    </submittedName>
</protein>
<organism evidence="2 3">
    <name type="scientific">Halogeometricum pallidum JCM 14848</name>
    <dbReference type="NCBI Taxonomy" id="1227487"/>
    <lineage>
        <taxon>Archaea</taxon>
        <taxon>Methanobacteriati</taxon>
        <taxon>Methanobacteriota</taxon>
        <taxon>Stenosarchaea group</taxon>
        <taxon>Halobacteria</taxon>
        <taxon>Halobacteriales</taxon>
        <taxon>Haloferacaceae</taxon>
        <taxon>Halogeometricum</taxon>
    </lineage>
</organism>
<evidence type="ECO:0000256" key="1">
    <source>
        <dbReference type="SAM" id="MobiDB-lite"/>
    </source>
</evidence>
<dbReference type="eggNOG" id="arCOG00373">
    <property type="taxonomic scope" value="Archaea"/>
</dbReference>
<evidence type="ECO:0000313" key="3">
    <source>
        <dbReference type="Proteomes" id="UP000011513"/>
    </source>
</evidence>
<dbReference type="EMBL" id="AOIV01000006">
    <property type="protein sequence ID" value="ELZ33892.1"/>
    <property type="molecule type" value="Genomic_DNA"/>
</dbReference>
<dbReference type="InParanoid" id="M0DGP1"/>
<dbReference type="OrthoDB" id="241568at2157"/>
<name>M0DGP1_HALPD</name>
<accession>M0DGP1</accession>
<reference evidence="2 3" key="1">
    <citation type="journal article" date="2014" name="PLoS Genet.">
        <title>Phylogenetically driven sequencing of extremely halophilic archaea reveals strategies for static and dynamic osmo-response.</title>
        <authorList>
            <person name="Becker E.A."/>
            <person name="Seitzer P.M."/>
            <person name="Tritt A."/>
            <person name="Larsen D."/>
            <person name="Krusor M."/>
            <person name="Yao A.I."/>
            <person name="Wu D."/>
            <person name="Madern D."/>
            <person name="Eisen J.A."/>
            <person name="Darling A.E."/>
            <person name="Facciotti M.T."/>
        </authorList>
    </citation>
    <scope>NUCLEOTIDE SEQUENCE [LARGE SCALE GENOMIC DNA]</scope>
    <source>
        <strain evidence="2 3">JCM 14848</strain>
    </source>
</reference>
<dbReference type="Proteomes" id="UP000011513">
    <property type="component" value="Unassembled WGS sequence"/>
</dbReference>
<feature type="region of interest" description="Disordered" evidence="1">
    <location>
        <begin position="90"/>
        <end position="115"/>
    </location>
</feature>
<gene>
    <name evidence="2" type="ORF">C474_02995</name>
</gene>
<sequence>MFEAARLTSDFDLVVARDGRGVPTSALSEGEVELLGVAVAVAGHRAYDVDERVPVVTLDRLGGIADDNLGRLTEYLLDRSEYVVTTAYPEHSSVTGHEVDPAEWRVVSDRTGTPH</sequence>
<keyword evidence="3" id="KW-1185">Reference proteome</keyword>
<feature type="compositionally biased region" description="Basic and acidic residues" evidence="1">
    <location>
        <begin position="97"/>
        <end position="108"/>
    </location>
</feature>